<dbReference type="FunCoup" id="E3LLW3">
    <property type="interactions" value="1785"/>
</dbReference>
<dbReference type="eggNOG" id="ENOG502TI49">
    <property type="taxonomic scope" value="Eukaryota"/>
</dbReference>
<keyword evidence="1" id="KW-0732">Signal</keyword>
<sequence length="322" mass="36078">MLYWAYFSIFLSYVLSVNNNKTIVLVWGVLEEPHSPHKTVNDWNTCVMQCLQDDKCVVIHKVSDNICLLFHLGNITLVQKANSSSGQIVGFKRTMNSCPVNIDAPLFGQQSVPENVTQNSFTYKYEISRIETNGSVTWKFEFNNSAQCQEDSFPLIRGQNQVCISVRYFSQFRSQTIIQVRLFESPNFCQNHNYAMEICKSSGATGLSGSFTFDEGKQIAALADSKSKTEPAGSYSQINFWIDGNRTAVNEFSLNDDTLNGTTGYKWAEAPAAVPLSSSCVFLGTQREFIGLVYIHQCTITSSPGVFCQRGAICRTEPLFFH</sequence>
<name>E3LLW3_CAERE</name>
<feature type="domain" description="PAN-3" evidence="2">
    <location>
        <begin position="6"/>
        <end position="140"/>
    </location>
</feature>
<dbReference type="EMBL" id="DS268411">
    <property type="protein sequence ID" value="EFP03181.1"/>
    <property type="molecule type" value="Genomic_DNA"/>
</dbReference>
<dbReference type="HOGENOM" id="CLU_045736_0_0_1"/>
<dbReference type="InterPro" id="IPR006583">
    <property type="entry name" value="PAN-3_domain"/>
</dbReference>
<evidence type="ECO:0000313" key="3">
    <source>
        <dbReference type="EMBL" id="EFP03181.1"/>
    </source>
</evidence>
<protein>
    <recommendedName>
        <fullName evidence="2">PAN-3 domain-containing protein</fullName>
    </recommendedName>
</protein>
<dbReference type="SMART" id="SM00605">
    <property type="entry name" value="CW"/>
    <property type="match status" value="1"/>
</dbReference>
<keyword evidence="4" id="KW-1185">Reference proteome</keyword>
<dbReference type="Pfam" id="PF08277">
    <property type="entry name" value="PAN_3"/>
    <property type="match status" value="1"/>
</dbReference>
<evidence type="ECO:0000313" key="4">
    <source>
        <dbReference type="Proteomes" id="UP000008281"/>
    </source>
</evidence>
<dbReference type="AlphaFoldDB" id="E3LLW3"/>
<dbReference type="Proteomes" id="UP000008281">
    <property type="component" value="Unassembled WGS sequence"/>
</dbReference>
<reference evidence="3" key="1">
    <citation type="submission" date="2007-07" db="EMBL/GenBank/DDBJ databases">
        <title>PCAP assembly of the Caenorhabditis remanei genome.</title>
        <authorList>
            <consortium name="The Caenorhabditis remanei Sequencing Consortium"/>
            <person name="Wilson R.K."/>
        </authorList>
    </citation>
    <scope>NUCLEOTIDE SEQUENCE [LARGE SCALE GENOMIC DNA]</scope>
    <source>
        <strain evidence="3">PB4641</strain>
    </source>
</reference>
<proteinExistence type="predicted"/>
<organism evidence="4">
    <name type="scientific">Caenorhabditis remanei</name>
    <name type="common">Caenorhabditis vulgaris</name>
    <dbReference type="NCBI Taxonomy" id="31234"/>
    <lineage>
        <taxon>Eukaryota</taxon>
        <taxon>Metazoa</taxon>
        <taxon>Ecdysozoa</taxon>
        <taxon>Nematoda</taxon>
        <taxon>Chromadorea</taxon>
        <taxon>Rhabditida</taxon>
        <taxon>Rhabditina</taxon>
        <taxon>Rhabditomorpha</taxon>
        <taxon>Rhabditoidea</taxon>
        <taxon>Rhabditidae</taxon>
        <taxon>Peloderinae</taxon>
        <taxon>Caenorhabditis</taxon>
    </lineage>
</organism>
<dbReference type="InParanoid" id="E3LLW3"/>
<dbReference type="PANTHER" id="PTHR47629">
    <property type="entry name" value="C-TYPE LECTIN-RELATED"/>
    <property type="match status" value="1"/>
</dbReference>
<feature type="signal peptide" evidence="1">
    <location>
        <begin position="1"/>
        <end position="16"/>
    </location>
</feature>
<evidence type="ECO:0000256" key="1">
    <source>
        <dbReference type="SAM" id="SignalP"/>
    </source>
</evidence>
<feature type="chain" id="PRO_5003174929" description="PAN-3 domain-containing protein" evidence="1">
    <location>
        <begin position="17"/>
        <end position="322"/>
    </location>
</feature>
<dbReference type="OMA" id="CISIRTF"/>
<dbReference type="PANTHER" id="PTHR47629:SF8">
    <property type="entry name" value="PAN-3 DOMAIN-CONTAINING PROTEIN"/>
    <property type="match status" value="1"/>
</dbReference>
<accession>E3LLW3</accession>
<gene>
    <name evidence="3" type="ORF">CRE_28354</name>
</gene>
<evidence type="ECO:0000259" key="2">
    <source>
        <dbReference type="SMART" id="SM00605"/>
    </source>
</evidence>